<accession>A0A8C5JV58</accession>
<feature type="region of interest" description="Disordered" evidence="1">
    <location>
        <begin position="239"/>
        <end position="393"/>
    </location>
</feature>
<dbReference type="AlphaFoldDB" id="A0A8C5JV58"/>
<evidence type="ECO:0000313" key="4">
    <source>
        <dbReference type="Proteomes" id="UP000694408"/>
    </source>
</evidence>
<dbReference type="OMA" id="WNPPAQV"/>
<dbReference type="InterPro" id="IPR031419">
    <property type="entry name" value="RAD51_interact"/>
</dbReference>
<keyword evidence="4" id="KW-1185">Reference proteome</keyword>
<dbReference type="Proteomes" id="UP000694408">
    <property type="component" value="Unplaced"/>
</dbReference>
<organism evidence="3 4">
    <name type="scientific">Junco hyemalis</name>
    <name type="common">Dark-eyed junco</name>
    <dbReference type="NCBI Taxonomy" id="40217"/>
    <lineage>
        <taxon>Eukaryota</taxon>
        <taxon>Metazoa</taxon>
        <taxon>Chordata</taxon>
        <taxon>Craniata</taxon>
        <taxon>Vertebrata</taxon>
        <taxon>Euteleostomi</taxon>
        <taxon>Archelosauria</taxon>
        <taxon>Archosauria</taxon>
        <taxon>Dinosauria</taxon>
        <taxon>Saurischia</taxon>
        <taxon>Theropoda</taxon>
        <taxon>Coelurosauria</taxon>
        <taxon>Aves</taxon>
        <taxon>Neognathae</taxon>
        <taxon>Neoaves</taxon>
        <taxon>Telluraves</taxon>
        <taxon>Australaves</taxon>
        <taxon>Passeriformes</taxon>
        <taxon>Passerellidae</taxon>
        <taxon>Junco</taxon>
    </lineage>
</organism>
<feature type="compositionally biased region" description="Basic and acidic residues" evidence="1">
    <location>
        <begin position="31"/>
        <end position="41"/>
    </location>
</feature>
<feature type="compositionally biased region" description="Basic and acidic residues" evidence="1">
    <location>
        <begin position="255"/>
        <end position="266"/>
    </location>
</feature>
<feature type="compositionally biased region" description="Basic and acidic residues" evidence="1">
    <location>
        <begin position="191"/>
        <end position="201"/>
    </location>
</feature>
<reference evidence="3" key="2">
    <citation type="submission" date="2025-09" db="UniProtKB">
        <authorList>
            <consortium name="Ensembl"/>
        </authorList>
    </citation>
    <scope>IDENTIFICATION</scope>
</reference>
<feature type="region of interest" description="Disordered" evidence="1">
    <location>
        <begin position="1"/>
        <end position="122"/>
    </location>
</feature>
<feature type="region of interest" description="Disordered" evidence="1">
    <location>
        <begin position="173"/>
        <end position="222"/>
    </location>
</feature>
<dbReference type="InterPro" id="IPR052003">
    <property type="entry name" value="HR_DNA-Binding_Protein"/>
</dbReference>
<evidence type="ECO:0000259" key="2">
    <source>
        <dbReference type="Pfam" id="PF15696"/>
    </source>
</evidence>
<evidence type="ECO:0000313" key="3">
    <source>
        <dbReference type="Ensembl" id="ENSJHYP00000023506.1"/>
    </source>
</evidence>
<name>A0A8C5JV58_JUNHY</name>
<protein>
    <submittedName>
        <fullName evidence="3">RAD51 associated protein 1</fullName>
    </submittedName>
</protein>
<dbReference type="Ensembl" id="ENSJHYT00000028329.1">
    <property type="protein sequence ID" value="ENSJHYP00000023506.1"/>
    <property type="gene ID" value="ENSJHYG00000017692.1"/>
</dbReference>
<proteinExistence type="predicted"/>
<feature type="domain" description="RAD51 interacting motif" evidence="2">
    <location>
        <begin position="382"/>
        <end position="420"/>
    </location>
</feature>
<dbReference type="Pfam" id="PF15696">
    <property type="entry name" value="RAD51_interact"/>
    <property type="match status" value="1"/>
</dbReference>
<dbReference type="PANTHER" id="PTHR15361:SF4">
    <property type="entry name" value="RAD51-ASSOCIATED PROTEIN 1"/>
    <property type="match status" value="1"/>
</dbReference>
<dbReference type="PANTHER" id="PTHR15361">
    <property type="entry name" value="RAD51/NUKS-INTERACTING PROTEIN"/>
    <property type="match status" value="1"/>
</dbReference>
<feature type="compositionally biased region" description="Polar residues" evidence="1">
    <location>
        <begin position="210"/>
        <end position="219"/>
    </location>
</feature>
<sequence length="423" mass="45504">MRGCVPACLGADSKGNPGKHKSDHALSAAPRRSEGADREGVFQRGPGIAGSKPAGHGLREPLRALPAPGTPGARIPSAASGSARGHREPPGRAPSVPSRLTWLRAGSRGLTGPRGRASRDVPPLRCRHRSCACAAALSVLRLWRRRQAAPAAAGMARPARRNKKVVDYSQFGDLEDDDEDFAPSSKKSRTQLKESKKEKKEKSKKPKEVTPSQTQTLSKRLSLDEKLYKRDLEVALALSVKEKSGDPQEVQNSEEQGKNIESENAQRRPPFSNCSVDSELLGLNRVMDEDAPEGDGRQRTAATKVPAHHKSLVVDSDDRAHDPDDSDSESVPTSPIVSPSWIMEHNSEPRQKVMSSPLEAAGRPLHASSPVTDKKPKWTPPAPSGSSNASVKCVPVKSPTHCLRLGLSRLARVKPLHPSATSS</sequence>
<evidence type="ECO:0000256" key="1">
    <source>
        <dbReference type="SAM" id="MobiDB-lite"/>
    </source>
</evidence>
<dbReference type="GO" id="GO:0036297">
    <property type="term" value="P:interstrand cross-link repair"/>
    <property type="evidence" value="ECO:0007669"/>
    <property type="project" value="TreeGrafter"/>
</dbReference>
<reference evidence="3" key="1">
    <citation type="submission" date="2025-08" db="UniProtKB">
        <authorList>
            <consortium name="Ensembl"/>
        </authorList>
    </citation>
    <scope>IDENTIFICATION</scope>
</reference>
<dbReference type="GO" id="GO:0003690">
    <property type="term" value="F:double-stranded DNA binding"/>
    <property type="evidence" value="ECO:0007669"/>
    <property type="project" value="TreeGrafter"/>
</dbReference>
<dbReference type="GO" id="GO:0000724">
    <property type="term" value="P:double-strand break repair via homologous recombination"/>
    <property type="evidence" value="ECO:0007669"/>
    <property type="project" value="TreeGrafter"/>
</dbReference>
<dbReference type="GO" id="GO:0003697">
    <property type="term" value="F:single-stranded DNA binding"/>
    <property type="evidence" value="ECO:0007669"/>
    <property type="project" value="TreeGrafter"/>
</dbReference>